<dbReference type="EMBL" id="CP059735">
    <property type="protein sequence ID" value="WDD96912.1"/>
    <property type="molecule type" value="Genomic_DNA"/>
</dbReference>
<accession>A0AAE9YJW3</accession>
<dbReference type="Gene3D" id="2.60.120.260">
    <property type="entry name" value="Galactose-binding domain-like"/>
    <property type="match status" value="1"/>
</dbReference>
<reference evidence="2 3" key="2">
    <citation type="journal article" date="2022" name="Mar. Drugs">
        <title>Bioassay-Guided Fractionation Leads to the Detection of Cholic Acid Generated by the Rare Thalassomonas sp.</title>
        <authorList>
            <person name="Pheiffer F."/>
            <person name="Schneider Y.K."/>
            <person name="Hansen E.H."/>
            <person name="Andersen J.H."/>
            <person name="Isaksson J."/>
            <person name="Busche T."/>
            <person name="R C."/>
            <person name="Kalinowski J."/>
            <person name="Zyl L.V."/>
            <person name="Trindade M."/>
        </authorList>
    </citation>
    <scope>NUCLEOTIDE SEQUENCE [LARGE SCALE GENOMIC DNA]</scope>
    <source>
        <strain evidence="2 3">A5K-106</strain>
    </source>
</reference>
<feature type="signal peptide" evidence="1">
    <location>
        <begin position="1"/>
        <end position="18"/>
    </location>
</feature>
<organism evidence="2 3">
    <name type="scientific">Thalassomonas actiniarum</name>
    <dbReference type="NCBI Taxonomy" id="485447"/>
    <lineage>
        <taxon>Bacteria</taxon>
        <taxon>Pseudomonadati</taxon>
        <taxon>Pseudomonadota</taxon>
        <taxon>Gammaproteobacteria</taxon>
        <taxon>Alteromonadales</taxon>
        <taxon>Colwelliaceae</taxon>
        <taxon>Thalassomonas</taxon>
    </lineage>
</organism>
<sequence length="204" mass="21658">MLRFLFICMLIVPSFAGAELITNGDFSAGNAGFTSSYTFFASGDITGPGEYAIVTNPLSAHPLASSYGDNTDGFGNMLMANGSTMAELVWSQTVSVNSNTIYEFSAFVSSWFLDVPPAPASLDFVVNGSSIGIFTAPDTTGLWLEFSMSVSSGALTSFDLEIYNLSTQFGGNDFALDDISLTASVPEPSPLVMVLIAVFALRRR</sequence>
<reference evidence="2 3" key="1">
    <citation type="journal article" date="2015" name="Genome Announc.">
        <title>Draft Genome Sequences of Marine Isolates of Thalassomonas viridans and Thalassomonas actiniarum.</title>
        <authorList>
            <person name="Olonade I."/>
            <person name="van Zyl L.J."/>
            <person name="Trindade M."/>
        </authorList>
    </citation>
    <scope>NUCLEOTIDE SEQUENCE [LARGE SCALE GENOMIC DNA]</scope>
    <source>
        <strain evidence="2 3">A5K-106</strain>
    </source>
</reference>
<evidence type="ECO:0000313" key="2">
    <source>
        <dbReference type="EMBL" id="WDD96912.1"/>
    </source>
</evidence>
<keyword evidence="3" id="KW-1185">Reference proteome</keyword>
<evidence type="ECO:0000313" key="3">
    <source>
        <dbReference type="Proteomes" id="UP000032568"/>
    </source>
</evidence>
<dbReference type="KEGG" id="tact:SG35_016265"/>
<proteinExistence type="predicted"/>
<gene>
    <name evidence="2" type="ORF">SG35_016265</name>
</gene>
<keyword evidence="1" id="KW-0732">Signal</keyword>
<evidence type="ECO:0008006" key="4">
    <source>
        <dbReference type="Google" id="ProtNLM"/>
    </source>
</evidence>
<name>A0AAE9YJW3_9GAMM</name>
<protein>
    <recommendedName>
        <fullName evidence="4">PEP-CTERM protein-sorting domain-containing protein</fullName>
    </recommendedName>
</protein>
<dbReference type="AlphaFoldDB" id="A0AAE9YJW3"/>
<evidence type="ECO:0000256" key="1">
    <source>
        <dbReference type="SAM" id="SignalP"/>
    </source>
</evidence>
<feature type="chain" id="PRO_5041927668" description="PEP-CTERM protein-sorting domain-containing protein" evidence="1">
    <location>
        <begin position="19"/>
        <end position="204"/>
    </location>
</feature>
<dbReference type="RefSeq" id="WP_044836375.1">
    <property type="nucleotide sequence ID" value="NZ_CP059735.1"/>
</dbReference>
<dbReference type="Proteomes" id="UP000032568">
    <property type="component" value="Chromosome"/>
</dbReference>